<evidence type="ECO:0000313" key="9">
    <source>
        <dbReference type="EMBL" id="RIX52629.1"/>
    </source>
</evidence>
<evidence type="ECO:0000256" key="3">
    <source>
        <dbReference type="ARBA" id="ARBA00022475"/>
    </source>
</evidence>
<dbReference type="InterPro" id="IPR002656">
    <property type="entry name" value="Acyl_transf_3_dom"/>
</dbReference>
<comment type="subcellular location">
    <subcellularLocation>
        <location evidence="1">Cell membrane</location>
        <topology evidence="1">Multi-pass membrane protein</topology>
    </subcellularLocation>
</comment>
<evidence type="ECO:0000259" key="8">
    <source>
        <dbReference type="Pfam" id="PF01757"/>
    </source>
</evidence>
<keyword evidence="3" id="KW-1003">Cell membrane</keyword>
<dbReference type="GO" id="GO:0016413">
    <property type="term" value="F:O-acetyltransferase activity"/>
    <property type="evidence" value="ECO:0007669"/>
    <property type="project" value="TreeGrafter"/>
</dbReference>
<feature type="transmembrane region" description="Helical" evidence="7">
    <location>
        <begin position="206"/>
        <end position="225"/>
    </location>
</feature>
<keyword evidence="9" id="KW-0012">Acyltransferase</keyword>
<dbReference type="Proteomes" id="UP000266482">
    <property type="component" value="Unassembled WGS sequence"/>
</dbReference>
<feature type="transmembrane region" description="Helical" evidence="7">
    <location>
        <begin position="304"/>
        <end position="327"/>
    </location>
</feature>
<organism evidence="9 10">
    <name type="scientific">Paenibacillus nanensis</name>
    <dbReference type="NCBI Taxonomy" id="393251"/>
    <lineage>
        <taxon>Bacteria</taxon>
        <taxon>Bacillati</taxon>
        <taxon>Bacillota</taxon>
        <taxon>Bacilli</taxon>
        <taxon>Bacillales</taxon>
        <taxon>Paenibacillaceae</taxon>
        <taxon>Paenibacillus</taxon>
    </lineage>
</organism>
<sequence>MKNRYYALDVMRSVAIIGVLVIHVTATVLPDAAERTWTEGIVLFLNQAFRFAVPAFLFLSGLGLSLSDNSKLGYFAFLNKRLSKILLLYVLWSIVYHAVSYQSFVPLTFLKELVTGGAYYHLYYMPLIILFYLLYPVLYRIGSTMLGLLGALVLSAASQLIATYAGIPLFGNLLNPLNWLVYFVLGIWFAEDFSKKLAIIRNYKPFILPLYFAALFGLFLETYLTKGIIGVGIATTSIRPSVILYSCLFFMMLLGAWPEGRQPATFTLRLSKLSYGIYLSHAAVLSAISAVYRELGMPQGTVVFLVVAFVSVVCLSVLLSLLSYVSIHRTKTWMNKSVSQSLQ</sequence>
<reference evidence="9 10" key="1">
    <citation type="submission" date="2018-09" db="EMBL/GenBank/DDBJ databases">
        <title>Paenibacillus aracenensis nov. sp. isolated from a cave in southern Spain.</title>
        <authorList>
            <person name="Jurado V."/>
            <person name="Gutierrez-Patricio S."/>
            <person name="Gonzalez-Pimentel J.L."/>
            <person name="Miller A.Z."/>
            <person name="Laiz L."/>
            <person name="Saiz-Jimenez C."/>
        </authorList>
    </citation>
    <scope>NUCLEOTIDE SEQUENCE [LARGE SCALE GENOMIC DNA]</scope>
    <source>
        <strain evidence="9 10">DSM 22867</strain>
    </source>
</reference>
<proteinExistence type="inferred from homology"/>
<feature type="transmembrane region" description="Helical" evidence="7">
    <location>
        <begin position="176"/>
        <end position="194"/>
    </location>
</feature>
<feature type="transmembrane region" description="Helical" evidence="7">
    <location>
        <begin position="41"/>
        <end position="64"/>
    </location>
</feature>
<dbReference type="GO" id="GO:0005886">
    <property type="term" value="C:plasma membrane"/>
    <property type="evidence" value="ECO:0007669"/>
    <property type="project" value="UniProtKB-SubCell"/>
</dbReference>
<evidence type="ECO:0000313" key="10">
    <source>
        <dbReference type="Proteomes" id="UP000266482"/>
    </source>
</evidence>
<keyword evidence="5 7" id="KW-1133">Transmembrane helix</keyword>
<comment type="similarity">
    <text evidence="2">Belongs to the acyltransferase 3 family.</text>
</comment>
<keyword evidence="6 7" id="KW-0472">Membrane</keyword>
<dbReference type="PANTHER" id="PTHR40074">
    <property type="entry name" value="O-ACETYLTRANSFERASE WECH"/>
    <property type="match status" value="1"/>
</dbReference>
<gene>
    <name evidence="9" type="ORF">D3P08_11445</name>
</gene>
<evidence type="ECO:0000256" key="2">
    <source>
        <dbReference type="ARBA" id="ARBA00007400"/>
    </source>
</evidence>
<comment type="caution">
    <text evidence="9">The sequence shown here is derived from an EMBL/GenBank/DDBJ whole genome shotgun (WGS) entry which is preliminary data.</text>
</comment>
<dbReference type="PANTHER" id="PTHR40074:SF2">
    <property type="entry name" value="O-ACETYLTRANSFERASE WECH"/>
    <property type="match status" value="1"/>
</dbReference>
<feature type="transmembrane region" description="Helical" evidence="7">
    <location>
        <begin position="275"/>
        <end position="292"/>
    </location>
</feature>
<evidence type="ECO:0000256" key="1">
    <source>
        <dbReference type="ARBA" id="ARBA00004651"/>
    </source>
</evidence>
<accession>A0A3A1UVQ4</accession>
<feature type="transmembrane region" description="Helical" evidence="7">
    <location>
        <begin position="121"/>
        <end position="139"/>
    </location>
</feature>
<dbReference type="OrthoDB" id="569695at2"/>
<feature type="transmembrane region" description="Helical" evidence="7">
    <location>
        <begin position="231"/>
        <end position="254"/>
    </location>
</feature>
<dbReference type="GO" id="GO:0009246">
    <property type="term" value="P:enterobacterial common antigen biosynthetic process"/>
    <property type="evidence" value="ECO:0007669"/>
    <property type="project" value="TreeGrafter"/>
</dbReference>
<evidence type="ECO:0000256" key="6">
    <source>
        <dbReference type="ARBA" id="ARBA00023136"/>
    </source>
</evidence>
<protein>
    <submittedName>
        <fullName evidence="9">Acyltransferase</fullName>
    </submittedName>
</protein>
<evidence type="ECO:0000256" key="7">
    <source>
        <dbReference type="SAM" id="Phobius"/>
    </source>
</evidence>
<feature type="transmembrane region" description="Helical" evidence="7">
    <location>
        <begin position="12"/>
        <end position="29"/>
    </location>
</feature>
<keyword evidence="4 7" id="KW-0812">Transmembrane</keyword>
<dbReference type="RefSeq" id="WP_119599838.1">
    <property type="nucleotide sequence ID" value="NZ_QXQA01000006.1"/>
</dbReference>
<dbReference type="Pfam" id="PF01757">
    <property type="entry name" value="Acyl_transf_3"/>
    <property type="match status" value="1"/>
</dbReference>
<keyword evidence="9" id="KW-0808">Transferase</keyword>
<keyword evidence="10" id="KW-1185">Reference proteome</keyword>
<feature type="transmembrane region" description="Helical" evidence="7">
    <location>
        <begin position="146"/>
        <end position="170"/>
    </location>
</feature>
<name>A0A3A1UVQ4_9BACL</name>
<dbReference type="EMBL" id="QXQA01000006">
    <property type="protein sequence ID" value="RIX52629.1"/>
    <property type="molecule type" value="Genomic_DNA"/>
</dbReference>
<dbReference type="AlphaFoldDB" id="A0A3A1UVQ4"/>
<feature type="transmembrane region" description="Helical" evidence="7">
    <location>
        <begin position="85"/>
        <end position="109"/>
    </location>
</feature>
<evidence type="ECO:0000256" key="4">
    <source>
        <dbReference type="ARBA" id="ARBA00022692"/>
    </source>
</evidence>
<feature type="domain" description="Acyltransferase 3" evidence="8">
    <location>
        <begin position="6"/>
        <end position="320"/>
    </location>
</feature>
<evidence type="ECO:0000256" key="5">
    <source>
        <dbReference type="ARBA" id="ARBA00022989"/>
    </source>
</evidence>